<dbReference type="GO" id="GO:0016747">
    <property type="term" value="F:acyltransferase activity, transferring groups other than amino-acyl groups"/>
    <property type="evidence" value="ECO:0007669"/>
    <property type="project" value="InterPro"/>
</dbReference>
<protein>
    <submittedName>
        <fullName evidence="4">PadR family transcriptional regulator</fullName>
    </submittedName>
</protein>
<keyword evidence="2" id="KW-0012">Acyltransferase</keyword>
<dbReference type="PROSITE" id="PS51186">
    <property type="entry name" value="GNAT"/>
    <property type="match status" value="1"/>
</dbReference>
<evidence type="ECO:0000313" key="5">
    <source>
        <dbReference type="Proteomes" id="UP000241167"/>
    </source>
</evidence>
<evidence type="ECO:0000256" key="1">
    <source>
        <dbReference type="ARBA" id="ARBA00022679"/>
    </source>
</evidence>
<evidence type="ECO:0000256" key="2">
    <source>
        <dbReference type="ARBA" id="ARBA00023315"/>
    </source>
</evidence>
<accession>A0A2P7QNB9</accession>
<dbReference type="PANTHER" id="PTHR43877:SF2">
    <property type="entry name" value="AMINOALKYLPHOSPHONATE N-ACETYLTRANSFERASE-RELATED"/>
    <property type="match status" value="1"/>
</dbReference>
<keyword evidence="1" id="KW-0808">Transferase</keyword>
<dbReference type="OrthoDB" id="273614at2"/>
<dbReference type="Gene3D" id="3.40.630.30">
    <property type="match status" value="1"/>
</dbReference>
<dbReference type="Pfam" id="PF00583">
    <property type="entry name" value="Acetyltransf_1"/>
    <property type="match status" value="1"/>
</dbReference>
<dbReference type="EMBL" id="PXYI01000004">
    <property type="protein sequence ID" value="PSJ39446.1"/>
    <property type="molecule type" value="Genomic_DNA"/>
</dbReference>
<dbReference type="InterPro" id="IPR050832">
    <property type="entry name" value="Bact_Acetyltransf"/>
</dbReference>
<dbReference type="InterPro" id="IPR000835">
    <property type="entry name" value="HTH_MarR-typ"/>
</dbReference>
<proteinExistence type="predicted"/>
<dbReference type="InterPro" id="IPR000182">
    <property type="entry name" value="GNAT_dom"/>
</dbReference>
<dbReference type="CDD" id="cd04301">
    <property type="entry name" value="NAT_SF"/>
    <property type="match status" value="1"/>
</dbReference>
<comment type="caution">
    <text evidence="4">The sequence shown here is derived from an EMBL/GenBank/DDBJ whole genome shotgun (WGS) entry which is preliminary data.</text>
</comment>
<evidence type="ECO:0000259" key="3">
    <source>
        <dbReference type="PROSITE" id="PS51186"/>
    </source>
</evidence>
<sequence>MKLEDPAARFRRFARAVTSEVGALNSSFLGRGRPLGAARMLNAIGRGRSDLADLRSYLGLDSGLASRLLRELEGEGLVATRPDAADGRRRVIRLTEAGCREFDAYERLSNSRAEVVLARSPNAPALLAAMDLVANTLASDRLCIDEVHPQSSEALYCLREYYAELDRRFEGGFEVARSRDPDSGDMVAPRGTFLVAMIDDLPLGCVGLKRTGESCAEVKRLWVSGSARGLGIARELMVSVEEAALSFGVRKLVLDTNRALEEALAMYRAWGWREIARFNDDPYADFFFEKMLAG</sequence>
<dbReference type="Proteomes" id="UP000241167">
    <property type="component" value="Unassembled WGS sequence"/>
</dbReference>
<feature type="domain" description="N-acetyltransferase" evidence="3">
    <location>
        <begin position="145"/>
        <end position="293"/>
    </location>
</feature>
<dbReference type="Pfam" id="PF12802">
    <property type="entry name" value="MarR_2"/>
    <property type="match status" value="1"/>
</dbReference>
<dbReference type="InterPro" id="IPR016181">
    <property type="entry name" value="Acyl_CoA_acyltransferase"/>
</dbReference>
<keyword evidence="5" id="KW-1185">Reference proteome</keyword>
<dbReference type="AlphaFoldDB" id="A0A2P7QNB9"/>
<dbReference type="GO" id="GO:0003700">
    <property type="term" value="F:DNA-binding transcription factor activity"/>
    <property type="evidence" value="ECO:0007669"/>
    <property type="project" value="InterPro"/>
</dbReference>
<dbReference type="SUPFAM" id="SSF46785">
    <property type="entry name" value="Winged helix' DNA-binding domain"/>
    <property type="match status" value="1"/>
</dbReference>
<dbReference type="Gene3D" id="1.10.10.10">
    <property type="entry name" value="Winged helix-like DNA-binding domain superfamily/Winged helix DNA-binding domain"/>
    <property type="match status" value="1"/>
</dbReference>
<evidence type="ECO:0000313" key="4">
    <source>
        <dbReference type="EMBL" id="PSJ39446.1"/>
    </source>
</evidence>
<reference evidence="4 5" key="1">
    <citation type="submission" date="2018-03" db="EMBL/GenBank/DDBJ databases">
        <title>The draft genome of Sphingosinicella sp. GL-C-18.</title>
        <authorList>
            <person name="Liu L."/>
            <person name="Li L."/>
            <person name="Liang L."/>
            <person name="Zhang X."/>
            <person name="Wang T."/>
        </authorList>
    </citation>
    <scope>NUCLEOTIDE SEQUENCE [LARGE SCALE GENOMIC DNA]</scope>
    <source>
        <strain evidence="4 5">GL-C-18</strain>
    </source>
</reference>
<dbReference type="InterPro" id="IPR036388">
    <property type="entry name" value="WH-like_DNA-bd_sf"/>
</dbReference>
<organism evidence="4 5">
    <name type="scientific">Allosphingosinicella deserti</name>
    <dbReference type="NCBI Taxonomy" id="2116704"/>
    <lineage>
        <taxon>Bacteria</taxon>
        <taxon>Pseudomonadati</taxon>
        <taxon>Pseudomonadota</taxon>
        <taxon>Alphaproteobacteria</taxon>
        <taxon>Sphingomonadales</taxon>
        <taxon>Sphingomonadaceae</taxon>
        <taxon>Allosphingosinicella</taxon>
    </lineage>
</organism>
<gene>
    <name evidence="4" type="ORF">C7I55_12590</name>
</gene>
<dbReference type="InterPro" id="IPR036390">
    <property type="entry name" value="WH_DNA-bd_sf"/>
</dbReference>
<dbReference type="PANTHER" id="PTHR43877">
    <property type="entry name" value="AMINOALKYLPHOSPHONATE N-ACETYLTRANSFERASE-RELATED-RELATED"/>
    <property type="match status" value="1"/>
</dbReference>
<name>A0A2P7QNB9_9SPHN</name>
<dbReference type="SUPFAM" id="SSF55729">
    <property type="entry name" value="Acyl-CoA N-acyltransferases (Nat)"/>
    <property type="match status" value="1"/>
</dbReference>